<proteinExistence type="predicted"/>
<keyword evidence="1" id="KW-0812">Transmembrane</keyword>
<feature type="transmembrane region" description="Helical" evidence="1">
    <location>
        <begin position="260"/>
        <end position="278"/>
    </location>
</feature>
<evidence type="ECO:0000256" key="1">
    <source>
        <dbReference type="SAM" id="Phobius"/>
    </source>
</evidence>
<dbReference type="RefSeq" id="WP_302036383.1">
    <property type="nucleotide sequence ID" value="NZ_JAUKPO010000002.1"/>
</dbReference>
<sequence length="457" mass="52210">MSSIQPQGYFQSVRQFRCTNCAGEITLINKRTNYVGCQYCGAVLDATSEAHQVITKLHAPSKFPPKSFIRLGMKAVFHGKKHQVLGRTRWQSDYKEYWSEEGETGYSDERWEYDEWVLMSEDRTYFYLIEDADGYAISTSFLPQHPNLPTGTNILNFRTARKERVIEYGDSKVLYFEGESTYQIKAGDQVKFAEYTSSGKSYIAEWRLLANSKEIKEIEFFEETSIPEWEVLAAFEDNAVIQEAKQKIGQINKRKRFWRITYWLTALAFAILLIHSFTQGREIYSQQFTVPQTNKPATEDDDPKVLATTQPIPMQAIKKIYQLELSATIPDNTDLWTGLEILNEQGQVINVMEGDFFRASGDEAWQEDGESGVEHWEEAELSKSLLYRLDQPGTYTARILALPTTAPDATVKLTLVEGSVLSRYYTIGLIIFTLIALVNSVSASMAKQVNQHIRSLS</sequence>
<evidence type="ECO:0008006" key="4">
    <source>
        <dbReference type="Google" id="ProtNLM"/>
    </source>
</evidence>
<comment type="caution">
    <text evidence="2">The sequence shown here is derived from an EMBL/GenBank/DDBJ whole genome shotgun (WGS) entry which is preliminary data.</text>
</comment>
<keyword evidence="1" id="KW-0472">Membrane</keyword>
<reference evidence="2" key="1">
    <citation type="submission" date="2023-07" db="EMBL/GenBank/DDBJ databases">
        <title>The genome sequence of Rhodocytophaga aerolata KACC 12507.</title>
        <authorList>
            <person name="Zhang X."/>
        </authorList>
    </citation>
    <scope>NUCLEOTIDE SEQUENCE</scope>
    <source>
        <strain evidence="2">KACC 12507</strain>
    </source>
</reference>
<keyword evidence="3" id="KW-1185">Reference proteome</keyword>
<organism evidence="2 3">
    <name type="scientific">Rhodocytophaga aerolata</name>
    <dbReference type="NCBI Taxonomy" id="455078"/>
    <lineage>
        <taxon>Bacteria</taxon>
        <taxon>Pseudomonadati</taxon>
        <taxon>Bacteroidota</taxon>
        <taxon>Cytophagia</taxon>
        <taxon>Cytophagales</taxon>
        <taxon>Rhodocytophagaceae</taxon>
        <taxon>Rhodocytophaga</taxon>
    </lineage>
</organism>
<gene>
    <name evidence="2" type="ORF">Q0590_04930</name>
</gene>
<protein>
    <recommendedName>
        <fullName evidence="4">DUF4178 domain-containing protein</fullName>
    </recommendedName>
</protein>
<accession>A0ABT8R0Y6</accession>
<keyword evidence="1" id="KW-1133">Transmembrane helix</keyword>
<name>A0ABT8R0Y6_9BACT</name>
<evidence type="ECO:0000313" key="3">
    <source>
        <dbReference type="Proteomes" id="UP001168528"/>
    </source>
</evidence>
<feature type="transmembrane region" description="Helical" evidence="1">
    <location>
        <begin position="424"/>
        <end position="446"/>
    </location>
</feature>
<dbReference type="EMBL" id="JAUKPO010000002">
    <property type="protein sequence ID" value="MDO1445579.1"/>
    <property type="molecule type" value="Genomic_DNA"/>
</dbReference>
<dbReference type="Proteomes" id="UP001168528">
    <property type="component" value="Unassembled WGS sequence"/>
</dbReference>
<evidence type="ECO:0000313" key="2">
    <source>
        <dbReference type="EMBL" id="MDO1445579.1"/>
    </source>
</evidence>